<dbReference type="Pfam" id="PF00395">
    <property type="entry name" value="SLH"/>
    <property type="match status" value="2"/>
</dbReference>
<dbReference type="AlphaFoldDB" id="E0NNP6"/>
<evidence type="ECO:0000313" key="4">
    <source>
        <dbReference type="Proteomes" id="UP000003280"/>
    </source>
</evidence>
<reference evidence="3 4" key="1">
    <citation type="submission" date="2010-07" db="EMBL/GenBank/DDBJ databases">
        <authorList>
            <person name="Muzny D."/>
            <person name="Qin X."/>
            <person name="Deng J."/>
            <person name="Jiang H."/>
            <person name="Liu Y."/>
            <person name="Qu J."/>
            <person name="Song X.-Z."/>
            <person name="Zhang L."/>
            <person name="Thornton R."/>
            <person name="Coyle M."/>
            <person name="Francisco L."/>
            <person name="Jackson L."/>
            <person name="Javaid M."/>
            <person name="Korchina V."/>
            <person name="Kovar C."/>
            <person name="Mata R."/>
            <person name="Mathew T."/>
            <person name="Ngo R."/>
            <person name="Nguyen L."/>
            <person name="Nguyen N."/>
            <person name="Okwuonu G."/>
            <person name="Ongeri F."/>
            <person name="Pham C."/>
            <person name="Simmons D."/>
            <person name="Wilczek-Boney K."/>
            <person name="Hale W."/>
            <person name="Jakkamsetti A."/>
            <person name="Pham P."/>
            <person name="Ruth R."/>
            <person name="San Lucas F."/>
            <person name="Warren J."/>
            <person name="Zhang J."/>
            <person name="Zhao Z."/>
            <person name="Zhou C."/>
            <person name="Zhu D."/>
            <person name="Lee S."/>
            <person name="Bess C."/>
            <person name="Blankenburg K."/>
            <person name="Forbes L."/>
            <person name="Fu Q."/>
            <person name="Gubbala S."/>
            <person name="Hirani K."/>
            <person name="Jayaseelan J.C."/>
            <person name="Lara F."/>
            <person name="Munidasa M."/>
            <person name="Palculict T."/>
            <person name="Patil S."/>
            <person name="Pu L.-L."/>
            <person name="Saada N."/>
            <person name="Tang L."/>
            <person name="Weissenberger G."/>
            <person name="Zhu Y."/>
            <person name="Hemphill L."/>
            <person name="Shang Y."/>
            <person name="Youmans B."/>
            <person name="Ayvaz T."/>
            <person name="Ross M."/>
            <person name="Santibanez J."/>
            <person name="Aqrawi P."/>
            <person name="Gross S."/>
            <person name="Joshi V."/>
            <person name="Fowler G."/>
            <person name="Nazareth L."/>
            <person name="Reid J."/>
            <person name="Worley K."/>
            <person name="Petrosino J."/>
            <person name="Highlander S."/>
            <person name="Gibbs R."/>
        </authorList>
    </citation>
    <scope>NUCLEOTIDE SEQUENCE [LARGE SCALE GENOMIC DNA]</scope>
    <source>
        <strain evidence="3 4">ATCC BAA-1640</strain>
    </source>
</reference>
<feature type="domain" description="SLH" evidence="2">
    <location>
        <begin position="23"/>
        <end position="88"/>
    </location>
</feature>
<name>E0NNP6_9FIRM</name>
<accession>E0NNP6</accession>
<dbReference type="eggNOG" id="ENOG502ZTPT">
    <property type="taxonomic scope" value="Bacteria"/>
</dbReference>
<feature type="signal peptide" evidence="1">
    <location>
        <begin position="1"/>
        <end position="23"/>
    </location>
</feature>
<dbReference type="OrthoDB" id="2065578at2"/>
<dbReference type="Proteomes" id="UP000003280">
    <property type="component" value="Unassembled WGS sequence"/>
</dbReference>
<dbReference type="HOGENOM" id="CLU_417872_0_0_9"/>
<evidence type="ECO:0000313" key="3">
    <source>
        <dbReference type="EMBL" id="EFM24649.1"/>
    </source>
</evidence>
<evidence type="ECO:0000259" key="2">
    <source>
        <dbReference type="PROSITE" id="PS51272"/>
    </source>
</evidence>
<feature type="chain" id="PRO_5003138082" description="SLH domain-containing protein" evidence="1">
    <location>
        <begin position="24"/>
        <end position="633"/>
    </location>
</feature>
<gene>
    <name evidence="3" type="ORF">HMPREF9225_1785</name>
</gene>
<protein>
    <recommendedName>
        <fullName evidence="2">SLH domain-containing protein</fullName>
    </recommendedName>
</protein>
<dbReference type="RefSeq" id="WP_008902560.1">
    <property type="nucleotide sequence ID" value="NZ_GL397071.1"/>
</dbReference>
<keyword evidence="4" id="KW-1185">Reference proteome</keyword>
<proteinExistence type="predicted"/>
<sequence length="633" mass="69901">MKKSKRILALSLAVAMLPTYSFAKQFSDVASTGTYKWAYSAIDELSNKNIIAGFNDGTYKPENLVSLPQTLSLLKGIINPSSDEVTKATNTYGKDLINLGMDTWAIDAAAICLQNNVITMKQLESAKGNGQIGAGSKIYPAREDIAVFYAKALGLGKNSDISNLRHKDIYDLSKDKKEYLSSLVKAGIFTATGSNGKFNGKNGIRRAEMAIITKAAYDYKSKIQVTTAKGEVILASSTNNLNRFIIKNGSTTLGFEYNGNTKFTINGTSADATKLKEGQEVEVKYQKGVGEGVEGTAVEVTIKDVVTQYVGYVSGVYSNQVKVKYTNNSSSIDLKASDSISTSKETNFTLGTNPDITILGIASPLSYVKEGDMVEFNLDAQGYLTKMVVTPKNGQISGVLKEIGSVDAYKLLKEITVTLKDGKDYKFYVRLDNNLKNSKIDNLKVGNTINEYTNYRFIGNKSNINFGNVAFGTIEKVDYDNNTRRNPIGITIKEYATGNRYDYIINNNTTVNGSYNYNGSFYTGSYVLIENNGSYIKNIQLSNNNSNYGFYRVSAKLNSYNYLKNMFIVSRYDVLQGPVTRNIIGYDFEVKGFNLPSFYQNYNYDFVVQVFSDGSISPILILNQNNSNNGYIR</sequence>
<evidence type="ECO:0000256" key="1">
    <source>
        <dbReference type="SAM" id="SignalP"/>
    </source>
</evidence>
<organism evidence="3 4">
    <name type="scientific">Peptoniphilus duerdenii ATCC BAA-1640</name>
    <dbReference type="NCBI Taxonomy" id="862517"/>
    <lineage>
        <taxon>Bacteria</taxon>
        <taxon>Bacillati</taxon>
        <taxon>Bacillota</taxon>
        <taxon>Tissierellia</taxon>
        <taxon>Tissierellales</taxon>
        <taxon>Peptoniphilaceae</taxon>
        <taxon>Peptoniphilus</taxon>
    </lineage>
</organism>
<dbReference type="STRING" id="862517.HMPREF9225_1785"/>
<keyword evidence="1" id="KW-0732">Signal</keyword>
<dbReference type="InterPro" id="IPR001119">
    <property type="entry name" value="SLH_dom"/>
</dbReference>
<dbReference type="EMBL" id="AEEH01000050">
    <property type="protein sequence ID" value="EFM24649.1"/>
    <property type="molecule type" value="Genomic_DNA"/>
</dbReference>
<comment type="caution">
    <text evidence="3">The sequence shown here is derived from an EMBL/GenBank/DDBJ whole genome shotgun (WGS) entry which is preliminary data.</text>
</comment>
<dbReference type="PROSITE" id="PS51272">
    <property type="entry name" value="SLH"/>
    <property type="match status" value="1"/>
</dbReference>